<dbReference type="CDD" id="cd00761">
    <property type="entry name" value="Glyco_tranf_GTA_type"/>
    <property type="match status" value="1"/>
</dbReference>
<reference evidence="2 3" key="1">
    <citation type="submission" date="2019-08" db="EMBL/GenBank/DDBJ databases">
        <title>Genomes of Antarctic Bizionia species.</title>
        <authorList>
            <person name="Bowman J.P."/>
        </authorList>
    </citation>
    <scope>NUCLEOTIDE SEQUENCE [LARGE SCALE GENOMIC DNA]</scope>
    <source>
        <strain evidence="2 3">HFD</strain>
    </source>
</reference>
<dbReference type="InterPro" id="IPR001173">
    <property type="entry name" value="Glyco_trans_2-like"/>
</dbReference>
<dbReference type="Gene3D" id="3.90.550.10">
    <property type="entry name" value="Spore Coat Polysaccharide Biosynthesis Protein SpsA, Chain A"/>
    <property type="match status" value="1"/>
</dbReference>
<comment type="caution">
    <text evidence="2">The sequence shown here is derived from an EMBL/GenBank/DDBJ whole genome shotgun (WGS) entry which is preliminary data.</text>
</comment>
<evidence type="ECO:0000313" key="3">
    <source>
        <dbReference type="Proteomes" id="UP000323324"/>
    </source>
</evidence>
<accession>A0A8H2LDX5</accession>
<dbReference type="InterPro" id="IPR029044">
    <property type="entry name" value="Nucleotide-diphossugar_trans"/>
</dbReference>
<keyword evidence="2" id="KW-0808">Transferase</keyword>
<dbReference type="GO" id="GO:0016758">
    <property type="term" value="F:hexosyltransferase activity"/>
    <property type="evidence" value="ECO:0007669"/>
    <property type="project" value="UniProtKB-ARBA"/>
</dbReference>
<evidence type="ECO:0000259" key="1">
    <source>
        <dbReference type="Pfam" id="PF00535"/>
    </source>
</evidence>
<dbReference type="SUPFAM" id="SSF53448">
    <property type="entry name" value="Nucleotide-diphospho-sugar transferases"/>
    <property type="match status" value="1"/>
</dbReference>
<dbReference type="PANTHER" id="PTHR22916">
    <property type="entry name" value="GLYCOSYLTRANSFERASE"/>
    <property type="match status" value="1"/>
</dbReference>
<organism evidence="2 3">
    <name type="scientific">Bizionia saleffrena</name>
    <dbReference type="NCBI Taxonomy" id="291189"/>
    <lineage>
        <taxon>Bacteria</taxon>
        <taxon>Pseudomonadati</taxon>
        <taxon>Bacteroidota</taxon>
        <taxon>Flavobacteriia</taxon>
        <taxon>Flavobacteriales</taxon>
        <taxon>Flavobacteriaceae</taxon>
        <taxon>Bizionia</taxon>
    </lineage>
</organism>
<proteinExistence type="predicted"/>
<dbReference type="Proteomes" id="UP000323324">
    <property type="component" value="Unassembled WGS sequence"/>
</dbReference>
<dbReference type="RefSeq" id="WP_148369112.1">
    <property type="nucleotide sequence ID" value="NZ_VSKM01000004.1"/>
</dbReference>
<sequence length="335" mass="38782">MQNSLVSILIPFKNTEHYLTECLASLLNQTYTHWELIIVDDHSTDNSYNLVKSVADADSRITLLKNEGFGIISALQLAFSYSEGKLITRMDSDDIMHTSKIETLAKNLITHGRYHVATGLVHYFSEEGISDGYRNYENWLNKLTITGNNYSKIYKECVIPSPCWMVYKKDLEAVNAFNTSRYPEDYDLTFRFYDAGYKVIPCENVLHYWRDYTTRASRTNPHYAQNSFIDLKLHYFLKLNKDISRPLVVWGAGKKGKTIAKRLITLNIPFYWVCNNPKKIGKHIYNQEMKAVGSIATLEHPQCIVSVANPEAQSQIKNYFESNDKQSMQDYFFFC</sequence>
<dbReference type="Pfam" id="PF00535">
    <property type="entry name" value="Glycos_transf_2"/>
    <property type="match status" value="1"/>
</dbReference>
<keyword evidence="3" id="KW-1185">Reference proteome</keyword>
<dbReference type="AlphaFoldDB" id="A0A8H2LDX5"/>
<name>A0A8H2LDX5_9FLAO</name>
<evidence type="ECO:0000313" key="2">
    <source>
        <dbReference type="EMBL" id="TYB76773.1"/>
    </source>
</evidence>
<protein>
    <submittedName>
        <fullName evidence="2">Glycosyltransferase family 2 protein</fullName>
    </submittedName>
</protein>
<feature type="domain" description="Glycosyltransferase 2-like" evidence="1">
    <location>
        <begin position="7"/>
        <end position="172"/>
    </location>
</feature>
<dbReference type="PANTHER" id="PTHR22916:SF3">
    <property type="entry name" value="UDP-GLCNAC:BETAGAL BETA-1,3-N-ACETYLGLUCOSAMINYLTRANSFERASE-LIKE PROTEIN 1"/>
    <property type="match status" value="1"/>
</dbReference>
<dbReference type="EMBL" id="VSKM01000004">
    <property type="protein sequence ID" value="TYB76773.1"/>
    <property type="molecule type" value="Genomic_DNA"/>
</dbReference>
<gene>
    <name evidence="2" type="ORF">ES676_05380</name>
</gene>